<evidence type="ECO:0000313" key="22">
    <source>
        <dbReference type="Proteomes" id="UP000000329"/>
    </source>
</evidence>
<keyword evidence="21" id="KW-0560">Oxidoreductase</keyword>
<dbReference type="PANTHER" id="PTHR22888">
    <property type="entry name" value="CYTOCHROME C OXIDASE, SUBUNIT II"/>
    <property type="match status" value="1"/>
</dbReference>
<comment type="subcellular location">
    <subcellularLocation>
        <location evidence="1">Membrane</location>
        <topology evidence="1">Multi-pass membrane protein</topology>
    </subcellularLocation>
    <subcellularLocation>
        <location evidence="2">Periplasm</location>
    </subcellularLocation>
</comment>
<keyword evidence="12 16" id="KW-0408">Iron</keyword>
<dbReference type="InterPro" id="IPR036909">
    <property type="entry name" value="Cyt_c-like_dom_sf"/>
</dbReference>
<dbReference type="InterPro" id="IPR008972">
    <property type="entry name" value="Cupredoxin"/>
</dbReference>
<evidence type="ECO:0000259" key="19">
    <source>
        <dbReference type="PROSITE" id="PS50857"/>
    </source>
</evidence>
<evidence type="ECO:0000256" key="9">
    <source>
        <dbReference type="ARBA" id="ARBA00022967"/>
    </source>
</evidence>
<sequence>MAAMPTTSSLLLRLLAASACCAVPVAQARAQWQDVQQPAGPQAATIASLWHVTLGLCTVVFLLTLLACAVALFRRRRYSAEAAAATPRLTWAIGWALGLSATGLLALFAADVVASRALDQLPTAGALQVKLTARQWWWQAQYHDPLTGQGFTTANELHLPVGRAVIIDLDSEDVIHSLWLPNLHGKLDLIPGKPAQLRLRADQAGTYRGQCAEFCGLEHARMALLVTAESPADYARWASGQARAAAPVADAAATVARGRAVFMERGCAQCHAIRGTDAAGQNGPDLTHLASRSTLAAGIFPNQRGFLAGWITDARSLKTGVIMPPAQLPPDELNALLDYLETLQ</sequence>
<dbReference type="GO" id="GO:0004129">
    <property type="term" value="F:cytochrome-c oxidase activity"/>
    <property type="evidence" value="ECO:0007669"/>
    <property type="project" value="UniProtKB-EC"/>
</dbReference>
<feature type="domain" description="Cytochrome oxidase subunit II copper A binding" evidence="19">
    <location>
        <begin position="124"/>
        <end position="240"/>
    </location>
</feature>
<dbReference type="Pfam" id="PF00116">
    <property type="entry name" value="COX2"/>
    <property type="match status" value="1"/>
</dbReference>
<feature type="domain" description="Cytochrome c" evidence="20">
    <location>
        <begin position="253"/>
        <end position="344"/>
    </location>
</feature>
<keyword evidence="9" id="KW-1278">Translocase</keyword>
<evidence type="ECO:0000256" key="4">
    <source>
        <dbReference type="ARBA" id="ARBA00012949"/>
    </source>
</evidence>
<dbReference type="eggNOG" id="COG2010">
    <property type="taxonomic scope" value="Bacteria"/>
</dbReference>
<evidence type="ECO:0000256" key="14">
    <source>
        <dbReference type="ARBA" id="ARBA00023136"/>
    </source>
</evidence>
<keyword evidence="13" id="KW-0186">Copper</keyword>
<dbReference type="InterPro" id="IPR036257">
    <property type="entry name" value="Cyt_c_oxidase_su2_TM_sf"/>
</dbReference>
<dbReference type="InterPro" id="IPR002429">
    <property type="entry name" value="CcO_II-like_C"/>
</dbReference>
<evidence type="ECO:0000256" key="15">
    <source>
        <dbReference type="ARBA" id="ARBA00047816"/>
    </source>
</evidence>
<evidence type="ECO:0000256" key="17">
    <source>
        <dbReference type="SAM" id="Phobius"/>
    </source>
</evidence>
<accession>D8IV72</accession>
<dbReference type="GO" id="GO:0016020">
    <property type="term" value="C:membrane"/>
    <property type="evidence" value="ECO:0007669"/>
    <property type="project" value="UniProtKB-SubCell"/>
</dbReference>
<dbReference type="STRING" id="757424.Hsero_2312"/>
<dbReference type="SUPFAM" id="SSF49503">
    <property type="entry name" value="Cupredoxins"/>
    <property type="match status" value="1"/>
</dbReference>
<keyword evidence="10" id="KW-0249">Electron transport</keyword>
<evidence type="ECO:0000256" key="13">
    <source>
        <dbReference type="ARBA" id="ARBA00023008"/>
    </source>
</evidence>
<feature type="transmembrane region" description="Helical" evidence="17">
    <location>
        <begin position="52"/>
        <end position="73"/>
    </location>
</feature>
<evidence type="ECO:0000256" key="5">
    <source>
        <dbReference type="ARBA" id="ARBA00022448"/>
    </source>
</evidence>
<protein>
    <recommendedName>
        <fullName evidence="4">cytochrome-c oxidase</fullName>
        <ecNumber evidence="4">7.1.1.9</ecNumber>
    </recommendedName>
</protein>
<dbReference type="PROSITE" id="PS50857">
    <property type="entry name" value="COX2_CUA"/>
    <property type="match status" value="1"/>
</dbReference>
<evidence type="ECO:0000256" key="12">
    <source>
        <dbReference type="ARBA" id="ARBA00023004"/>
    </source>
</evidence>
<dbReference type="Proteomes" id="UP000000329">
    <property type="component" value="Chromosome"/>
</dbReference>
<comment type="catalytic activity">
    <reaction evidence="15">
        <text>4 Fe(II)-[cytochrome c] + O2 + 8 H(+)(in) = 4 Fe(III)-[cytochrome c] + 2 H2O + 4 H(+)(out)</text>
        <dbReference type="Rhea" id="RHEA:11436"/>
        <dbReference type="Rhea" id="RHEA-COMP:10350"/>
        <dbReference type="Rhea" id="RHEA-COMP:14399"/>
        <dbReference type="ChEBI" id="CHEBI:15377"/>
        <dbReference type="ChEBI" id="CHEBI:15378"/>
        <dbReference type="ChEBI" id="CHEBI:15379"/>
        <dbReference type="ChEBI" id="CHEBI:29033"/>
        <dbReference type="ChEBI" id="CHEBI:29034"/>
        <dbReference type="EC" id="7.1.1.9"/>
    </reaction>
</comment>
<evidence type="ECO:0000256" key="6">
    <source>
        <dbReference type="ARBA" id="ARBA00022617"/>
    </source>
</evidence>
<keyword evidence="6 16" id="KW-0349">Heme</keyword>
<keyword evidence="22" id="KW-1185">Reference proteome</keyword>
<evidence type="ECO:0000256" key="7">
    <source>
        <dbReference type="ARBA" id="ARBA00022692"/>
    </source>
</evidence>
<proteinExistence type="inferred from homology"/>
<reference evidence="21 22" key="1">
    <citation type="submission" date="2010-04" db="EMBL/GenBank/DDBJ databases">
        <title>The genome of Herbaspirillum seropedicae SmR1, an endophytic, nitrogen-fixing, plant-growth promoting beta-Proteobacteria.</title>
        <authorList>
            <person name="Pedrosa F.O."/>
            <person name="Monteiro R.A."/>
            <person name="Wassem R."/>
            <person name="Cruz L.M."/>
            <person name="Ayub R.A."/>
            <person name="Colauto N.B."/>
            <person name="Fernandez M.A."/>
            <person name="Fungaro M.H.P."/>
            <person name="Grisard E.C."/>
            <person name="Hungria M."/>
            <person name="Madeira H.M.F."/>
            <person name="Nodari R.O."/>
            <person name="Osaku C.A."/>
            <person name="Petzl-Erler M.L."/>
            <person name="Terenzi H."/>
            <person name="Vieira L.G.E."/>
            <person name="Almeida M.I.M."/>
            <person name="Alves L.R."/>
            <person name="Arantes O.M.N."/>
            <person name="Balsanelli E."/>
            <person name="Barcellos F.G."/>
            <person name="Baura V.A."/>
            <person name="Binde D.R."/>
            <person name="Campo R.J."/>
            <person name="Chubatsu L.S."/>
            <person name="Chueire L.M.O."/>
            <person name="Ciferri R.R."/>
            <person name="Correa L.C."/>
            <person name="da Conceicao Silva J.L."/>
            <person name="Dabul A.N.G."/>
            <person name="Dambros B.P."/>
            <person name="Faoro H."/>
            <person name="Favetti A."/>
            <person name="Friedermann G."/>
            <person name="Furlaneto M.C."/>
            <person name="Gasques L.S."/>
            <person name="Gimenes C.C.T."/>
            <person name="Gioppo N.M.R."/>
            <person name="Glienke-Blanco C."/>
            <person name="Godoy L.P."/>
            <person name="Guerra M.P."/>
            <person name="Karp S."/>
            <person name="Kava-Cordeiro V."/>
            <person name="Margarido V.P."/>
            <person name="Mathioni S.M."/>
            <person name="Menck-Soares M.A."/>
            <person name="Murace N.K."/>
            <person name="Nicolas M.F."/>
            <person name="Oliveira C.E.C."/>
            <person name="Pagnan N.A.B."/>
            <person name="Pamphile J.A."/>
            <person name="Patussi E.V."/>
            <person name="Pereira L.F.P."/>
            <person name="Pereira-Ferrari L."/>
            <person name="Pinto F.G.S."/>
            <person name="Precoma C."/>
            <person name="Prioli A.J."/>
            <person name="Prioli S.M.A.P."/>
            <person name="Raittz R.T."/>
            <person name="Ramos H.J.O."/>
            <person name="Ribeiro E.M.S.F."/>
            <person name="Rigo L.U."/>
            <person name="Rocha C.L.M.S.C."/>
            <person name="Rocha S.N."/>
            <person name="Santos K."/>
            <person name="Satori D."/>
            <person name="Silva A.G."/>
            <person name="Simao R.C.G."/>
            <person name="Soares M.A.M."/>
            <person name="Souza E.M."/>
            <person name="Steffens M.B.R."/>
            <person name="Steindel M."/>
            <person name="Tadra-Sfeir M.Z."/>
            <person name="Takahashi E.K."/>
            <person name="Torres R.A."/>
            <person name="Valle J.S."/>
            <person name="Vernal J.I."/>
            <person name="Vilas-Boas L.A."/>
            <person name="Watanabe M.A.E."/>
            <person name="Weiss V.A."/>
            <person name="Yates M.A."/>
            <person name="Souza E.M."/>
        </authorList>
    </citation>
    <scope>NUCLEOTIDE SEQUENCE [LARGE SCALE GENOMIC DNA]</scope>
    <source>
        <strain evidence="21 22">SmR1</strain>
    </source>
</reference>
<feature type="chain" id="PRO_5003115535" description="cytochrome-c oxidase" evidence="18">
    <location>
        <begin position="23"/>
        <end position="344"/>
    </location>
</feature>
<dbReference type="SUPFAM" id="SSF46626">
    <property type="entry name" value="Cytochrome c"/>
    <property type="match status" value="1"/>
</dbReference>
<evidence type="ECO:0000256" key="10">
    <source>
        <dbReference type="ARBA" id="ARBA00022982"/>
    </source>
</evidence>
<name>D8IV72_HERSS</name>
<dbReference type="Gene3D" id="2.60.40.420">
    <property type="entry name" value="Cupredoxins - blue copper proteins"/>
    <property type="match status" value="1"/>
</dbReference>
<dbReference type="GO" id="GO:0042773">
    <property type="term" value="P:ATP synthesis coupled electron transport"/>
    <property type="evidence" value="ECO:0007669"/>
    <property type="project" value="TreeGrafter"/>
</dbReference>
<dbReference type="GO" id="GO:0020037">
    <property type="term" value="F:heme binding"/>
    <property type="evidence" value="ECO:0007669"/>
    <property type="project" value="InterPro"/>
</dbReference>
<keyword evidence="18" id="KW-0732">Signal</keyword>
<evidence type="ECO:0000256" key="2">
    <source>
        <dbReference type="ARBA" id="ARBA00004418"/>
    </source>
</evidence>
<evidence type="ECO:0000256" key="18">
    <source>
        <dbReference type="SAM" id="SignalP"/>
    </source>
</evidence>
<gene>
    <name evidence="21" type="primary">coxB</name>
    <name evidence="21" type="ordered locus">Hsero_2312</name>
</gene>
<dbReference type="eggNOG" id="COG1622">
    <property type="taxonomic scope" value="Bacteria"/>
</dbReference>
<dbReference type="EC" id="7.1.1.9" evidence="4"/>
<keyword evidence="5" id="KW-0813">Transport</keyword>
<dbReference type="HOGENOM" id="CLU_036876_1_1_4"/>
<comment type="similarity">
    <text evidence="3">Belongs to the cytochrome c oxidase subunit 2 family.</text>
</comment>
<dbReference type="Pfam" id="PF00034">
    <property type="entry name" value="Cytochrom_C"/>
    <property type="match status" value="1"/>
</dbReference>
<feature type="transmembrane region" description="Helical" evidence="17">
    <location>
        <begin position="89"/>
        <end position="110"/>
    </location>
</feature>
<dbReference type="GO" id="GO:0016491">
    <property type="term" value="F:oxidoreductase activity"/>
    <property type="evidence" value="ECO:0007669"/>
    <property type="project" value="UniProtKB-KW"/>
</dbReference>
<dbReference type="AlphaFoldDB" id="D8IV72"/>
<dbReference type="KEGG" id="hse:Hsero_2312"/>
<dbReference type="PROSITE" id="PS00078">
    <property type="entry name" value="COX2"/>
    <property type="match status" value="1"/>
</dbReference>
<evidence type="ECO:0000259" key="20">
    <source>
        <dbReference type="PROSITE" id="PS51007"/>
    </source>
</evidence>
<keyword evidence="8 16" id="KW-0479">Metal-binding</keyword>
<evidence type="ECO:0000256" key="3">
    <source>
        <dbReference type="ARBA" id="ARBA00007866"/>
    </source>
</evidence>
<feature type="signal peptide" evidence="18">
    <location>
        <begin position="1"/>
        <end position="22"/>
    </location>
</feature>
<evidence type="ECO:0000256" key="11">
    <source>
        <dbReference type="ARBA" id="ARBA00022989"/>
    </source>
</evidence>
<keyword evidence="14 17" id="KW-0472">Membrane</keyword>
<dbReference type="GO" id="GO:0005507">
    <property type="term" value="F:copper ion binding"/>
    <property type="evidence" value="ECO:0007669"/>
    <property type="project" value="InterPro"/>
</dbReference>
<keyword evidence="11 17" id="KW-1133">Transmembrane helix</keyword>
<keyword evidence="7 17" id="KW-0812">Transmembrane</keyword>
<dbReference type="EMBL" id="CP002039">
    <property type="protein sequence ID" value="ADJ63811.1"/>
    <property type="molecule type" value="Genomic_DNA"/>
</dbReference>
<dbReference type="InterPro" id="IPR045187">
    <property type="entry name" value="CcO_II"/>
</dbReference>
<dbReference type="InterPro" id="IPR009056">
    <property type="entry name" value="Cyt_c-like_dom"/>
</dbReference>
<evidence type="ECO:0000256" key="16">
    <source>
        <dbReference type="PROSITE-ProRule" id="PRU00433"/>
    </source>
</evidence>
<evidence type="ECO:0000313" key="21">
    <source>
        <dbReference type="EMBL" id="ADJ63811.1"/>
    </source>
</evidence>
<dbReference type="PROSITE" id="PS51007">
    <property type="entry name" value="CYTC"/>
    <property type="match status" value="1"/>
</dbReference>
<organism evidence="21 22">
    <name type="scientific">Herbaspirillum seropedicae (strain SmR1)</name>
    <dbReference type="NCBI Taxonomy" id="757424"/>
    <lineage>
        <taxon>Bacteria</taxon>
        <taxon>Pseudomonadati</taxon>
        <taxon>Pseudomonadota</taxon>
        <taxon>Betaproteobacteria</taxon>
        <taxon>Burkholderiales</taxon>
        <taxon>Oxalobacteraceae</taxon>
        <taxon>Herbaspirillum</taxon>
    </lineage>
</organism>
<evidence type="ECO:0000256" key="1">
    <source>
        <dbReference type="ARBA" id="ARBA00004141"/>
    </source>
</evidence>
<dbReference type="Gene3D" id="1.10.287.90">
    <property type="match status" value="1"/>
</dbReference>
<dbReference type="GO" id="GO:0042597">
    <property type="term" value="C:periplasmic space"/>
    <property type="evidence" value="ECO:0007669"/>
    <property type="project" value="UniProtKB-SubCell"/>
</dbReference>
<dbReference type="InterPro" id="IPR001505">
    <property type="entry name" value="Copper_CuA"/>
</dbReference>
<dbReference type="PANTHER" id="PTHR22888:SF9">
    <property type="entry name" value="CYTOCHROME C OXIDASE SUBUNIT 2"/>
    <property type="match status" value="1"/>
</dbReference>
<evidence type="ECO:0000256" key="8">
    <source>
        <dbReference type="ARBA" id="ARBA00022723"/>
    </source>
</evidence>